<proteinExistence type="predicted"/>
<protein>
    <submittedName>
        <fullName evidence="2">Uncharacterized protein</fullName>
    </submittedName>
</protein>
<keyword evidence="1" id="KW-0472">Membrane</keyword>
<keyword evidence="1" id="KW-0812">Transmembrane</keyword>
<comment type="caution">
    <text evidence="2">The sequence shown here is derived from an EMBL/GenBank/DDBJ whole genome shotgun (WGS) entry which is preliminary data.</text>
</comment>
<feature type="transmembrane region" description="Helical" evidence="1">
    <location>
        <begin position="146"/>
        <end position="166"/>
    </location>
</feature>
<evidence type="ECO:0000256" key="1">
    <source>
        <dbReference type="SAM" id="Phobius"/>
    </source>
</evidence>
<reference evidence="2" key="1">
    <citation type="submission" date="2021-06" db="EMBL/GenBank/DDBJ databases">
        <authorList>
            <person name="Hodson N. C."/>
            <person name="Mongue J. A."/>
            <person name="Jaron S. K."/>
        </authorList>
    </citation>
    <scope>NUCLEOTIDE SEQUENCE</scope>
</reference>
<accession>A0A8J2LLP3</accession>
<gene>
    <name evidence="2" type="ORF">AFUS01_LOCUS43934</name>
</gene>
<sequence length="250" mass="28670">MNEFIRSRQQLLNLYCFKANDTKLAIKRFLIHPKTAFLTNQKSFPYYWKIFQNYMESSESTVRFAHNGKFRDDSLSNLTSMQGLCFTRTVGILENVVLKRTKIMFSSGIFKLWETSQHPLGNVAEVDGAEVSIGDAKSLSLINSDISTIFITFCWMLLACTAIFLMELQIWSKISKVGIFGIRKIANLRVSRENIEPNWSTIRNRRTGANKETGNRELGTHTICRDFNKRIKTDFAMITGCQKDGHEVAN</sequence>
<organism evidence="2 3">
    <name type="scientific">Allacma fusca</name>
    <dbReference type="NCBI Taxonomy" id="39272"/>
    <lineage>
        <taxon>Eukaryota</taxon>
        <taxon>Metazoa</taxon>
        <taxon>Ecdysozoa</taxon>
        <taxon>Arthropoda</taxon>
        <taxon>Hexapoda</taxon>
        <taxon>Collembola</taxon>
        <taxon>Symphypleona</taxon>
        <taxon>Sminthuridae</taxon>
        <taxon>Allacma</taxon>
    </lineage>
</organism>
<dbReference type="EMBL" id="CAJVCH010570236">
    <property type="protein sequence ID" value="CAG7834424.1"/>
    <property type="molecule type" value="Genomic_DNA"/>
</dbReference>
<evidence type="ECO:0000313" key="2">
    <source>
        <dbReference type="EMBL" id="CAG7834424.1"/>
    </source>
</evidence>
<evidence type="ECO:0000313" key="3">
    <source>
        <dbReference type="Proteomes" id="UP000708208"/>
    </source>
</evidence>
<dbReference type="Proteomes" id="UP000708208">
    <property type="component" value="Unassembled WGS sequence"/>
</dbReference>
<keyword evidence="1" id="KW-1133">Transmembrane helix</keyword>
<dbReference type="AlphaFoldDB" id="A0A8J2LLP3"/>
<keyword evidence="3" id="KW-1185">Reference proteome</keyword>
<name>A0A8J2LLP3_9HEXA</name>